<dbReference type="KEGG" id="aft:BBF96_01210"/>
<dbReference type="GO" id="GO:0005829">
    <property type="term" value="C:cytosol"/>
    <property type="evidence" value="ECO:0007669"/>
    <property type="project" value="TreeGrafter"/>
</dbReference>
<evidence type="ECO:0000256" key="1">
    <source>
        <dbReference type="ARBA" id="ARBA00012784"/>
    </source>
</evidence>
<comment type="similarity">
    <text evidence="9">Belongs to the metallo-dependent hydrolases superfamily. Adenosine and AMP deaminases family. Adenosine deaminase subfamily.</text>
</comment>
<name>A0A3S9SV03_9FIRM</name>
<evidence type="ECO:0000256" key="3">
    <source>
        <dbReference type="ARBA" id="ARBA00022801"/>
    </source>
</evidence>
<dbReference type="CDD" id="cd01320">
    <property type="entry name" value="ADA"/>
    <property type="match status" value="1"/>
</dbReference>
<feature type="site" description="Important for catalytic activity" evidence="9">
    <location>
        <position position="231"/>
    </location>
</feature>
<dbReference type="GO" id="GO:0046103">
    <property type="term" value="P:inosine biosynthetic process"/>
    <property type="evidence" value="ECO:0007669"/>
    <property type="project" value="TreeGrafter"/>
</dbReference>
<evidence type="ECO:0000256" key="7">
    <source>
        <dbReference type="ARBA" id="ARBA00047989"/>
    </source>
</evidence>
<dbReference type="GO" id="GO:0046936">
    <property type="term" value="F:2'-deoxyadenosine deaminase activity"/>
    <property type="evidence" value="ECO:0007669"/>
    <property type="project" value="RHEA"/>
</dbReference>
<dbReference type="Pfam" id="PF00962">
    <property type="entry name" value="A_deaminase"/>
    <property type="match status" value="1"/>
</dbReference>
<keyword evidence="12" id="KW-1185">Reference proteome</keyword>
<feature type="domain" description="Adenosine deaminase" evidence="10">
    <location>
        <begin position="18"/>
        <end position="341"/>
    </location>
</feature>
<keyword evidence="4 9" id="KW-0862">Zinc</keyword>
<sequence length="346" mass="38976">MEGVKIVENLRDQLMALPKVELHLHLDGSVNPETILELAQKEGIDLPTENLDELRRYLEVPEDCKSLGEYLQKFEFPLAVMQTKEGLKRIAYELCERVAKENVRYFEVRFAPQLHTRKGLTLNEVVEAVLDGLNEGKREFNVKAGLILCAMRHQPVEINLEIADLAARFKEKGVVAVDLAGDEANFPVEDHAEVFERAKASGLHITIHAGEAAGAQSVAKAIELGAERIGHGVRSFEDPEVLAKLKEKKILLEVCPKSNRHTKAVRNISEHPVKEYFDKGIRVSINTDNRTVSNTSLTDEYQLVMEELGFTVDEIKKMILYAAETVFLPESERDQLVQEIKAELDL</sequence>
<comment type="function">
    <text evidence="9">Catalyzes the hydrolytic deamination of adenosine and 2-deoxyadenosine.</text>
</comment>
<evidence type="ECO:0000256" key="6">
    <source>
        <dbReference type="ARBA" id="ARBA00031852"/>
    </source>
</evidence>
<feature type="binding site" evidence="9">
    <location>
        <position position="23"/>
    </location>
    <ligand>
        <name>Zn(2+)</name>
        <dbReference type="ChEBI" id="CHEBI:29105"/>
        <note>catalytic</note>
    </ligand>
</feature>
<dbReference type="Proteomes" id="UP000267250">
    <property type="component" value="Chromosome"/>
</dbReference>
<dbReference type="GO" id="GO:0008270">
    <property type="term" value="F:zinc ion binding"/>
    <property type="evidence" value="ECO:0007669"/>
    <property type="project" value="UniProtKB-UniRule"/>
</dbReference>
<dbReference type="EMBL" id="CP016379">
    <property type="protein sequence ID" value="AZR72131.1"/>
    <property type="molecule type" value="Genomic_DNA"/>
</dbReference>
<dbReference type="EC" id="3.5.4.4" evidence="1 9"/>
<feature type="binding site" evidence="9">
    <location>
        <position position="181"/>
    </location>
    <ligand>
        <name>substrate</name>
    </ligand>
</feature>
<dbReference type="GO" id="GO:0006154">
    <property type="term" value="P:adenosine catabolic process"/>
    <property type="evidence" value="ECO:0007669"/>
    <property type="project" value="TreeGrafter"/>
</dbReference>
<dbReference type="InterPro" id="IPR001365">
    <property type="entry name" value="A_deaminase_dom"/>
</dbReference>
<evidence type="ECO:0000313" key="11">
    <source>
        <dbReference type="EMBL" id="AZR72131.1"/>
    </source>
</evidence>
<evidence type="ECO:0000256" key="4">
    <source>
        <dbReference type="ARBA" id="ARBA00022833"/>
    </source>
</evidence>
<gene>
    <name evidence="9" type="primary">add</name>
    <name evidence="11" type="ORF">BBF96_01210</name>
</gene>
<dbReference type="PANTHER" id="PTHR11409:SF43">
    <property type="entry name" value="ADENOSINE DEAMINASE"/>
    <property type="match status" value="1"/>
</dbReference>
<dbReference type="GO" id="GO:0009117">
    <property type="term" value="P:nucleotide metabolic process"/>
    <property type="evidence" value="ECO:0007669"/>
    <property type="project" value="UniProtKB-KW"/>
</dbReference>
<organism evidence="11 12">
    <name type="scientific">Anoxybacter fermentans</name>
    <dbReference type="NCBI Taxonomy" id="1323375"/>
    <lineage>
        <taxon>Bacteria</taxon>
        <taxon>Bacillati</taxon>
        <taxon>Bacillota</taxon>
        <taxon>Clostridia</taxon>
        <taxon>Halanaerobiales</taxon>
        <taxon>Anoxybacter</taxon>
    </lineage>
</organism>
<comment type="catalytic activity">
    <reaction evidence="7">
        <text>adenosine + H2O + H(+) = inosine + NH4(+)</text>
        <dbReference type="Rhea" id="RHEA:24408"/>
        <dbReference type="ChEBI" id="CHEBI:15377"/>
        <dbReference type="ChEBI" id="CHEBI:15378"/>
        <dbReference type="ChEBI" id="CHEBI:16335"/>
        <dbReference type="ChEBI" id="CHEBI:17596"/>
        <dbReference type="ChEBI" id="CHEBI:28938"/>
        <dbReference type="EC" id="3.5.4.4"/>
    </reaction>
    <physiologicalReaction direction="left-to-right" evidence="7">
        <dbReference type="Rhea" id="RHEA:24409"/>
    </physiologicalReaction>
</comment>
<protein>
    <recommendedName>
        <fullName evidence="1 9">Adenosine deaminase</fullName>
        <ecNumber evidence="1 9">3.5.4.4</ecNumber>
    </recommendedName>
    <alternativeName>
        <fullName evidence="6 9">Adenosine aminohydrolase</fullName>
    </alternativeName>
</protein>
<reference evidence="11 12" key="1">
    <citation type="submission" date="2016-07" db="EMBL/GenBank/DDBJ databases">
        <title>Genome and transcriptome analysis of iron-reducing fermentative bacteria Anoxybacter fermentans.</title>
        <authorList>
            <person name="Zeng X."/>
            <person name="Shao Z."/>
        </authorList>
    </citation>
    <scope>NUCLEOTIDE SEQUENCE [LARGE SCALE GENOMIC DNA]</scope>
    <source>
        <strain evidence="11 12">DY22613</strain>
    </source>
</reference>
<accession>A0A3S9SV03</accession>
<feature type="binding site" evidence="9">
    <location>
        <position position="25"/>
    </location>
    <ligand>
        <name>substrate</name>
    </ligand>
</feature>
<feature type="binding site" evidence="9">
    <location>
        <position position="27"/>
    </location>
    <ligand>
        <name>substrate</name>
    </ligand>
</feature>
<dbReference type="AlphaFoldDB" id="A0A3S9SV03"/>
<feature type="active site" description="Proton donor" evidence="9">
    <location>
        <position position="211"/>
    </location>
</feature>
<evidence type="ECO:0000256" key="9">
    <source>
        <dbReference type="HAMAP-Rule" id="MF_00540"/>
    </source>
</evidence>
<proteinExistence type="inferred from homology"/>
<comment type="catalytic activity">
    <reaction evidence="8">
        <text>2'-deoxyadenosine + H2O + H(+) = 2'-deoxyinosine + NH4(+)</text>
        <dbReference type="Rhea" id="RHEA:28190"/>
        <dbReference type="ChEBI" id="CHEBI:15377"/>
        <dbReference type="ChEBI" id="CHEBI:15378"/>
        <dbReference type="ChEBI" id="CHEBI:17256"/>
        <dbReference type="ChEBI" id="CHEBI:28938"/>
        <dbReference type="ChEBI" id="CHEBI:28997"/>
        <dbReference type="EC" id="3.5.4.4"/>
    </reaction>
    <physiologicalReaction direction="left-to-right" evidence="8">
        <dbReference type="Rhea" id="RHEA:28191"/>
    </physiologicalReaction>
</comment>
<dbReference type="GO" id="GO:0043103">
    <property type="term" value="P:hypoxanthine salvage"/>
    <property type="evidence" value="ECO:0007669"/>
    <property type="project" value="TreeGrafter"/>
</dbReference>
<keyword evidence="2 9" id="KW-0479">Metal-binding</keyword>
<dbReference type="Gene3D" id="3.20.20.140">
    <property type="entry name" value="Metal-dependent hydrolases"/>
    <property type="match status" value="1"/>
</dbReference>
<feature type="binding site" evidence="9">
    <location>
        <position position="288"/>
    </location>
    <ligand>
        <name>Zn(2+)</name>
        <dbReference type="ChEBI" id="CHEBI:29105"/>
        <note>catalytic</note>
    </ligand>
</feature>
<dbReference type="HAMAP" id="MF_00540">
    <property type="entry name" value="A_deaminase"/>
    <property type="match status" value="1"/>
</dbReference>
<dbReference type="GO" id="GO:0009168">
    <property type="term" value="P:purine ribonucleoside monophosphate biosynthetic process"/>
    <property type="evidence" value="ECO:0007669"/>
    <property type="project" value="UniProtKB-UniRule"/>
</dbReference>
<evidence type="ECO:0000256" key="2">
    <source>
        <dbReference type="ARBA" id="ARBA00022723"/>
    </source>
</evidence>
<dbReference type="GO" id="GO:0004000">
    <property type="term" value="F:adenosine deaminase activity"/>
    <property type="evidence" value="ECO:0007669"/>
    <property type="project" value="UniProtKB-UniRule"/>
</dbReference>
<dbReference type="NCBIfam" id="TIGR01430">
    <property type="entry name" value="aden_deam"/>
    <property type="match status" value="1"/>
</dbReference>
<keyword evidence="3 9" id="KW-0378">Hydrolase</keyword>
<comment type="caution">
    <text evidence="9">Lacks conserved residue(s) required for the propagation of feature annotation.</text>
</comment>
<feature type="binding site" evidence="9">
    <location>
        <position position="25"/>
    </location>
    <ligand>
        <name>Zn(2+)</name>
        <dbReference type="ChEBI" id="CHEBI:29105"/>
        <note>catalytic</note>
    </ligand>
</feature>
<keyword evidence="5 9" id="KW-0546">Nucleotide metabolism</keyword>
<dbReference type="InterPro" id="IPR032466">
    <property type="entry name" value="Metal_Hydrolase"/>
</dbReference>
<evidence type="ECO:0000256" key="5">
    <source>
        <dbReference type="ARBA" id="ARBA00023080"/>
    </source>
</evidence>
<dbReference type="InterPro" id="IPR028893">
    <property type="entry name" value="A_deaminase"/>
</dbReference>
<evidence type="ECO:0000313" key="12">
    <source>
        <dbReference type="Proteomes" id="UP000267250"/>
    </source>
</evidence>
<evidence type="ECO:0000259" key="10">
    <source>
        <dbReference type="Pfam" id="PF00962"/>
    </source>
</evidence>
<dbReference type="SUPFAM" id="SSF51556">
    <property type="entry name" value="Metallo-dependent hydrolases"/>
    <property type="match status" value="1"/>
</dbReference>
<comment type="cofactor">
    <cofactor evidence="9">
        <name>Zn(2+)</name>
        <dbReference type="ChEBI" id="CHEBI:29105"/>
    </cofactor>
    <text evidence="9">Binds 1 zinc ion per subunit.</text>
</comment>
<dbReference type="PANTHER" id="PTHR11409">
    <property type="entry name" value="ADENOSINE DEAMINASE"/>
    <property type="match status" value="1"/>
</dbReference>
<feature type="binding site" evidence="9">
    <location>
        <position position="208"/>
    </location>
    <ligand>
        <name>Zn(2+)</name>
        <dbReference type="ChEBI" id="CHEBI:29105"/>
        <note>catalytic</note>
    </ligand>
</feature>
<evidence type="ECO:0000256" key="8">
    <source>
        <dbReference type="ARBA" id="ARBA00049213"/>
    </source>
</evidence>
<dbReference type="InterPro" id="IPR006330">
    <property type="entry name" value="Ado/ade_deaminase"/>
</dbReference>